<evidence type="ECO:0000313" key="1">
    <source>
        <dbReference type="EMBL" id="CAK9159188.1"/>
    </source>
</evidence>
<accession>A0ABC8SQQ0</accession>
<comment type="caution">
    <text evidence="1">The sequence shown here is derived from an EMBL/GenBank/DDBJ whole genome shotgun (WGS) entry which is preliminary data.</text>
</comment>
<dbReference type="EMBL" id="CAUOFW020003317">
    <property type="protein sequence ID" value="CAK9159188.1"/>
    <property type="molecule type" value="Genomic_DNA"/>
</dbReference>
<sequence length="124" mass="14347">MERGRGSRVSRGMLPLLALHAVSEYCRLDRKPPVTAGLLAANTLIYLRPSFLESILPTLDEVWFNPHLILKTKLLDFDLKQLQESVARIQIAEFPARCMLFQYSTFCHTARPRQLEQDVMKEFK</sequence>
<keyword evidence="2" id="KW-1185">Reference proteome</keyword>
<organism evidence="1 2">
    <name type="scientific">Ilex paraguariensis</name>
    <name type="common">yerba mate</name>
    <dbReference type="NCBI Taxonomy" id="185542"/>
    <lineage>
        <taxon>Eukaryota</taxon>
        <taxon>Viridiplantae</taxon>
        <taxon>Streptophyta</taxon>
        <taxon>Embryophyta</taxon>
        <taxon>Tracheophyta</taxon>
        <taxon>Spermatophyta</taxon>
        <taxon>Magnoliopsida</taxon>
        <taxon>eudicotyledons</taxon>
        <taxon>Gunneridae</taxon>
        <taxon>Pentapetalae</taxon>
        <taxon>asterids</taxon>
        <taxon>campanulids</taxon>
        <taxon>Aquifoliales</taxon>
        <taxon>Aquifoliaceae</taxon>
        <taxon>Ilex</taxon>
    </lineage>
</organism>
<reference evidence="1 2" key="1">
    <citation type="submission" date="2024-02" db="EMBL/GenBank/DDBJ databases">
        <authorList>
            <person name="Vignale AGUSTIN F."/>
            <person name="Sosa J E."/>
            <person name="Modenutti C."/>
        </authorList>
    </citation>
    <scope>NUCLEOTIDE SEQUENCE [LARGE SCALE GENOMIC DNA]</scope>
</reference>
<dbReference type="AlphaFoldDB" id="A0ABC8SQQ0"/>
<proteinExistence type="predicted"/>
<dbReference type="Proteomes" id="UP001642360">
    <property type="component" value="Unassembled WGS sequence"/>
</dbReference>
<protein>
    <submittedName>
        <fullName evidence="1">Uncharacterized protein</fullName>
    </submittedName>
</protein>
<evidence type="ECO:0000313" key="2">
    <source>
        <dbReference type="Proteomes" id="UP001642360"/>
    </source>
</evidence>
<gene>
    <name evidence="1" type="ORF">ILEXP_LOCUS27883</name>
</gene>
<name>A0ABC8SQQ0_9AQUA</name>